<comment type="function">
    <text evidence="8">Involved in cellular auxin homeostasis by regulating auxin metabolism. Regulates intracellular auxin accumulation at the endoplasmic reticulum and thus auxin availability for nuclear auxin signaling.</text>
</comment>
<evidence type="ECO:0000313" key="12">
    <source>
        <dbReference type="Proteomes" id="UP001415857"/>
    </source>
</evidence>
<dbReference type="Proteomes" id="UP001415857">
    <property type="component" value="Unassembled WGS sequence"/>
</dbReference>
<keyword evidence="6 10" id="KW-0472">Membrane</keyword>
<dbReference type="Pfam" id="PF03547">
    <property type="entry name" value="Mem_trans"/>
    <property type="match status" value="1"/>
</dbReference>
<proteinExistence type="inferred from homology"/>
<feature type="transmembrane region" description="Helical" evidence="10">
    <location>
        <begin position="71"/>
        <end position="91"/>
    </location>
</feature>
<dbReference type="AlphaFoldDB" id="A0AAP0S1H0"/>
<keyword evidence="2" id="KW-0813">Transport</keyword>
<evidence type="ECO:0000256" key="2">
    <source>
        <dbReference type="ARBA" id="ARBA00022448"/>
    </source>
</evidence>
<keyword evidence="4" id="KW-0256">Endoplasmic reticulum</keyword>
<comment type="subcellular location">
    <subcellularLocation>
        <location evidence="1">Endoplasmic reticulum membrane</location>
        <topology evidence="1">Multi-pass membrane protein</topology>
    </subcellularLocation>
</comment>
<dbReference type="GO" id="GO:0080162">
    <property type="term" value="P:endoplasmic reticulum to cytosol auxin transport"/>
    <property type="evidence" value="ECO:0007669"/>
    <property type="project" value="InterPro"/>
</dbReference>
<dbReference type="GO" id="GO:0009734">
    <property type="term" value="P:auxin-activated signaling pathway"/>
    <property type="evidence" value="ECO:0007669"/>
    <property type="project" value="UniProtKB-KW"/>
</dbReference>
<evidence type="ECO:0000256" key="5">
    <source>
        <dbReference type="ARBA" id="ARBA00022989"/>
    </source>
</evidence>
<dbReference type="PANTHER" id="PTHR31651">
    <property type="match status" value="1"/>
</dbReference>
<feature type="transmembrane region" description="Helical" evidence="10">
    <location>
        <begin position="177"/>
        <end position="198"/>
    </location>
</feature>
<feature type="transmembrane region" description="Helical" evidence="10">
    <location>
        <begin position="136"/>
        <end position="157"/>
    </location>
</feature>
<evidence type="ECO:0008006" key="13">
    <source>
        <dbReference type="Google" id="ProtNLM"/>
    </source>
</evidence>
<evidence type="ECO:0000256" key="4">
    <source>
        <dbReference type="ARBA" id="ARBA00022824"/>
    </source>
</evidence>
<accession>A0AAP0S1H0</accession>
<dbReference type="PANTHER" id="PTHR31651:SF6">
    <property type="entry name" value="PROTEIN PIN-LIKES 1-LIKE"/>
    <property type="match status" value="1"/>
</dbReference>
<reference evidence="11 12" key="1">
    <citation type="journal article" date="2024" name="Plant J.">
        <title>Genome sequences and population genomics reveal climatic adaptation and genomic divergence between two closely related sweetgum species.</title>
        <authorList>
            <person name="Xu W.Q."/>
            <person name="Ren C.Q."/>
            <person name="Zhang X.Y."/>
            <person name="Comes H.P."/>
            <person name="Liu X.H."/>
            <person name="Li Y.G."/>
            <person name="Kettle C.J."/>
            <person name="Jalonen R."/>
            <person name="Gaisberger H."/>
            <person name="Ma Y.Z."/>
            <person name="Qiu Y.X."/>
        </authorList>
    </citation>
    <scope>NUCLEOTIDE SEQUENCE [LARGE SCALE GENOMIC DNA]</scope>
    <source>
        <strain evidence="11">Hangzhou</strain>
    </source>
</reference>
<sequence length="314" mass="33884">MEHLHGMCLFASIASKRKTLVNCGEEVSRAMGFLDLFVVALMPVLKVLLVTAVGLFLAFDSIDLLGAQARHHLNNIVFFVFSPAMVGSYLAETITLTTLAEMWFMPVNILLTFIIGSALGWILVKIAKTPPHLQGLVIGSCAAGNLGNLLLIIIPAVCTESNSPFGDSTVCTTYGTAYASASMAIGAVYIWSYVFIIMRVSANKSIKEINANDSTISINSCGETSEIFSESCTESLLPSKDFPSSEDYLNQAELPHTTSDEGKAKVPFLEKIKQHVKIFTRKINLKMLLAPSTIGAIVGFIIGIVSPIRKAMIG</sequence>
<keyword evidence="3 10" id="KW-0812">Transmembrane</keyword>
<evidence type="ECO:0000256" key="3">
    <source>
        <dbReference type="ARBA" id="ARBA00022692"/>
    </source>
</evidence>
<keyword evidence="5 10" id="KW-1133">Transmembrane helix</keyword>
<gene>
    <name evidence="11" type="ORF">L1049_024966</name>
</gene>
<feature type="transmembrane region" description="Helical" evidence="10">
    <location>
        <begin position="36"/>
        <end position="59"/>
    </location>
</feature>
<evidence type="ECO:0000256" key="1">
    <source>
        <dbReference type="ARBA" id="ARBA00004477"/>
    </source>
</evidence>
<feature type="transmembrane region" description="Helical" evidence="10">
    <location>
        <begin position="103"/>
        <end position="124"/>
    </location>
</feature>
<evidence type="ECO:0000256" key="8">
    <source>
        <dbReference type="ARBA" id="ARBA00025100"/>
    </source>
</evidence>
<keyword evidence="7" id="KW-0927">Auxin signaling pathway</keyword>
<keyword evidence="12" id="KW-1185">Reference proteome</keyword>
<comment type="similarity">
    <text evidence="9">Belongs to the auxin efflux carrier (TC 2.A.69.2) family.</text>
</comment>
<evidence type="ECO:0000256" key="9">
    <source>
        <dbReference type="ARBA" id="ARBA00025752"/>
    </source>
</evidence>
<organism evidence="11 12">
    <name type="scientific">Liquidambar formosana</name>
    <name type="common">Formosan gum</name>
    <dbReference type="NCBI Taxonomy" id="63359"/>
    <lineage>
        <taxon>Eukaryota</taxon>
        <taxon>Viridiplantae</taxon>
        <taxon>Streptophyta</taxon>
        <taxon>Embryophyta</taxon>
        <taxon>Tracheophyta</taxon>
        <taxon>Spermatophyta</taxon>
        <taxon>Magnoliopsida</taxon>
        <taxon>eudicotyledons</taxon>
        <taxon>Gunneridae</taxon>
        <taxon>Pentapetalae</taxon>
        <taxon>Saxifragales</taxon>
        <taxon>Altingiaceae</taxon>
        <taxon>Liquidambar</taxon>
    </lineage>
</organism>
<protein>
    <recommendedName>
        <fullName evidence="13">PIN-like protein</fullName>
    </recommendedName>
</protein>
<dbReference type="EMBL" id="JBBPBK010000005">
    <property type="protein sequence ID" value="KAK9285766.1"/>
    <property type="molecule type" value="Genomic_DNA"/>
</dbReference>
<dbReference type="GO" id="GO:0005789">
    <property type="term" value="C:endoplasmic reticulum membrane"/>
    <property type="evidence" value="ECO:0007669"/>
    <property type="project" value="UniProtKB-SubCell"/>
</dbReference>
<evidence type="ECO:0000256" key="6">
    <source>
        <dbReference type="ARBA" id="ARBA00023136"/>
    </source>
</evidence>
<dbReference type="InterPro" id="IPR045033">
    <property type="entry name" value="PILS1/3/4/5/7"/>
</dbReference>
<feature type="transmembrane region" description="Helical" evidence="10">
    <location>
        <begin position="287"/>
        <end position="308"/>
    </location>
</feature>
<dbReference type="InterPro" id="IPR004776">
    <property type="entry name" value="Mem_transp_PIN-like"/>
</dbReference>
<comment type="caution">
    <text evidence="11">The sequence shown here is derived from an EMBL/GenBank/DDBJ whole genome shotgun (WGS) entry which is preliminary data.</text>
</comment>
<evidence type="ECO:0000256" key="7">
    <source>
        <dbReference type="ARBA" id="ARBA00023294"/>
    </source>
</evidence>
<name>A0AAP0S1H0_LIQFO</name>
<evidence type="ECO:0000256" key="10">
    <source>
        <dbReference type="SAM" id="Phobius"/>
    </source>
</evidence>
<evidence type="ECO:0000313" key="11">
    <source>
        <dbReference type="EMBL" id="KAK9285766.1"/>
    </source>
</evidence>